<organism evidence="2 3">
    <name type="scientific">Caenorhabditis elegans</name>
    <dbReference type="NCBI Taxonomy" id="6239"/>
    <lineage>
        <taxon>Eukaryota</taxon>
        <taxon>Metazoa</taxon>
        <taxon>Ecdysozoa</taxon>
        <taxon>Nematoda</taxon>
        <taxon>Chromadorea</taxon>
        <taxon>Rhabditida</taxon>
        <taxon>Rhabditina</taxon>
        <taxon>Rhabditomorpha</taxon>
        <taxon>Rhabditoidea</taxon>
        <taxon>Rhabditidae</taxon>
        <taxon>Peloderinae</taxon>
        <taxon>Caenorhabditis</taxon>
    </lineage>
</organism>
<dbReference type="Bgee" id="WBGene00011431">
    <property type="expression patterns" value="Expressed in embryo and 4 other cell types or tissues"/>
</dbReference>
<dbReference type="HOGENOM" id="CLU_603035_0_0_1"/>
<dbReference type="STRING" id="6239.T04D3.1.1"/>
<dbReference type="PANTHER" id="PTHR21504">
    <property type="entry name" value="IG-LIKE DOMAIN-CONTAINING PROTEIN-RELATED-RELATED"/>
    <property type="match status" value="1"/>
</dbReference>
<dbReference type="eggNOG" id="ENOG502RT8B">
    <property type="taxonomic scope" value="Eukaryota"/>
</dbReference>
<dbReference type="AlphaFoldDB" id="O18697"/>
<dbReference type="PaxDb" id="6239-T04D3.1"/>
<dbReference type="UCSC" id="T04D3.1">
    <property type="organism name" value="c. elegans"/>
</dbReference>
<evidence type="ECO:0000313" key="4">
    <source>
        <dbReference type="WormBase" id="T04D3.1"/>
    </source>
</evidence>
<proteinExistence type="evidence at protein level"/>
<protein>
    <submittedName>
        <fullName evidence="2">NTF2 domain-containing protein</fullName>
    </submittedName>
</protein>
<dbReference type="PANTHER" id="PTHR21504:SF1">
    <property type="entry name" value="IG-LIKE DOMAIN-CONTAINING PROTEIN-RELATED"/>
    <property type="match status" value="1"/>
</dbReference>
<sequence length="454" mass="52109">MSFIAYPCAVPTQRQVPMSPPTTPRILMKLCPIMEIPIIGGPRQNGTYNVFIFDLKIRKFIPHRCSSCAVKILEDHLSPMYASGSVIFMRNEVTQEVEQYVYSFETGGFQQVDYPELVYSAEKFTESSFIVMIENSDGKKVLIERGGNEAVRKLEYRLGKCVEMPKVEVQLLAAEEFDDADPWSDNDSLSSEHLDYNETLPAFKTTFCQDFQMYVLYIITSRGHYEKYIYNQSTSQFEILDCEKCPDTTREVDLLPKYAEFCEEIQAYVIHVFNSFTDRMEQYVFDSKIQGFVEVNQPELKYDSSKDQDPTSSIFFVLKGTTVIMRGAQGRLKKEVYCSIKKHFVEVPNSVIKSFDTQFMEKKQKMDKKKKAKKIKKSKKKASKESQELDVLVEKIRLCDDPFSDGPSCSTSPDIPEDAPDDGMSILKQKFVESLTTLYGGSLPPYVQKELEQI</sequence>
<dbReference type="GeneID" id="173197"/>
<dbReference type="EMBL" id="BX284601">
    <property type="protein sequence ID" value="CAB03285.1"/>
    <property type="molecule type" value="Genomic_DNA"/>
</dbReference>
<evidence type="ECO:0000313" key="2">
    <source>
        <dbReference type="EMBL" id="CAB03285.1"/>
    </source>
</evidence>
<dbReference type="GO" id="GO:0005737">
    <property type="term" value="C:cytoplasm"/>
    <property type="evidence" value="ECO:0000314"/>
    <property type="project" value="WormBase"/>
</dbReference>
<dbReference type="CTD" id="173197"/>
<evidence type="ECO:0000313" key="3">
    <source>
        <dbReference type="Proteomes" id="UP000001940"/>
    </source>
</evidence>
<reference evidence="2 3" key="1">
    <citation type="journal article" date="1998" name="Science">
        <title>Genome sequence of the nematode C. elegans: a platform for investigating biology.</title>
        <authorList>
            <consortium name="The C. elegans sequencing consortium"/>
            <person name="Sulson J.E."/>
            <person name="Waterston R."/>
        </authorList>
    </citation>
    <scope>NUCLEOTIDE SEQUENCE [LARGE SCALE GENOMIC DNA]</scope>
    <source>
        <strain evidence="2 3">Bristol N2</strain>
    </source>
</reference>
<dbReference type="PeptideAtlas" id="O18697"/>
<dbReference type="InParanoid" id="O18697"/>
<dbReference type="InterPro" id="IPR039908">
    <property type="entry name" value="Sepa-1"/>
</dbReference>
<evidence type="ECO:0007829" key="5">
    <source>
        <dbReference type="PeptideAtlas" id="O18697"/>
    </source>
</evidence>
<dbReference type="AGR" id="WB:WBGene00011431"/>
<dbReference type="FunCoup" id="O18697">
    <property type="interactions" value="875"/>
</dbReference>
<name>O18697_CAEEL</name>
<dbReference type="GO" id="GO:0006914">
    <property type="term" value="P:autophagy"/>
    <property type="evidence" value="ECO:0007669"/>
    <property type="project" value="InterPro"/>
</dbReference>
<dbReference type="KEGG" id="cel:CELE_T04D3.1"/>
<dbReference type="RefSeq" id="NP_493340.1">
    <property type="nucleotide sequence ID" value="NM_060939.3"/>
</dbReference>
<dbReference type="PIR" id="T24455">
    <property type="entry name" value="T24455"/>
</dbReference>
<dbReference type="OMA" id="IVMIENS"/>
<dbReference type="WormBase" id="T04D3.1">
    <property type="protein sequence ID" value="CE13153"/>
    <property type="gene ID" value="WBGene00011431"/>
</dbReference>
<gene>
    <name evidence="2" type="ORF">CELE_T04D3.1</name>
    <name evidence="2 4" type="ORF">T04D3.1</name>
</gene>
<keyword evidence="5" id="KW-1267">Proteomics identification</keyword>
<evidence type="ECO:0000256" key="1">
    <source>
        <dbReference type="SAM" id="MobiDB-lite"/>
    </source>
</evidence>
<dbReference type="Proteomes" id="UP000001940">
    <property type="component" value="Chromosome I"/>
</dbReference>
<keyword evidence="3" id="KW-1185">Reference proteome</keyword>
<dbReference type="IntAct" id="O18697">
    <property type="interactions" value="7"/>
</dbReference>
<dbReference type="PhylomeDB" id="O18697"/>
<feature type="region of interest" description="Disordered" evidence="1">
    <location>
        <begin position="402"/>
        <end position="423"/>
    </location>
</feature>
<dbReference type="OrthoDB" id="5877238at2759"/>
<accession>O18697</accession>